<gene>
    <name evidence="1" type="ORF">ODALV1_LOCUS10333</name>
</gene>
<dbReference type="Proteomes" id="UP001642540">
    <property type="component" value="Unassembled WGS sequence"/>
</dbReference>
<reference evidence="1 2" key="1">
    <citation type="submission" date="2024-08" db="EMBL/GenBank/DDBJ databases">
        <authorList>
            <person name="Cucini C."/>
            <person name="Frati F."/>
        </authorList>
    </citation>
    <scope>NUCLEOTIDE SEQUENCE [LARGE SCALE GENOMIC DNA]</scope>
</reference>
<organism evidence="1 2">
    <name type="scientific">Orchesella dallaii</name>
    <dbReference type="NCBI Taxonomy" id="48710"/>
    <lineage>
        <taxon>Eukaryota</taxon>
        <taxon>Metazoa</taxon>
        <taxon>Ecdysozoa</taxon>
        <taxon>Arthropoda</taxon>
        <taxon>Hexapoda</taxon>
        <taxon>Collembola</taxon>
        <taxon>Entomobryomorpha</taxon>
        <taxon>Entomobryoidea</taxon>
        <taxon>Orchesellidae</taxon>
        <taxon>Orchesellinae</taxon>
        <taxon>Orchesella</taxon>
    </lineage>
</organism>
<dbReference type="EMBL" id="CAXLJM020000032">
    <property type="protein sequence ID" value="CAL8099764.1"/>
    <property type="molecule type" value="Genomic_DNA"/>
</dbReference>
<accession>A0ABP1QG65</accession>
<comment type="caution">
    <text evidence="1">The sequence shown here is derived from an EMBL/GenBank/DDBJ whole genome shotgun (WGS) entry which is preliminary data.</text>
</comment>
<evidence type="ECO:0000313" key="2">
    <source>
        <dbReference type="Proteomes" id="UP001642540"/>
    </source>
</evidence>
<evidence type="ECO:0000313" key="1">
    <source>
        <dbReference type="EMBL" id="CAL8099764.1"/>
    </source>
</evidence>
<keyword evidence="2" id="KW-1185">Reference proteome</keyword>
<proteinExistence type="predicted"/>
<protein>
    <submittedName>
        <fullName evidence="1">Uncharacterized protein</fullName>
    </submittedName>
</protein>
<sequence>MQVISSLQNFLWPQMNVLSATLEAVTQFIRFMCKSNFPEMNEIANEFTRISTLLLKAEESKINPVLKLNEKVIQSFLKIPSLPTYLTLLSKCVSAAATISFNMENKEYPTFKMETKRRYIDISVYDLLFTVKMIYFWVNASKIL</sequence>
<name>A0ABP1QG65_9HEXA</name>